<reference evidence="1" key="1">
    <citation type="submission" date="2021-01" db="EMBL/GenBank/DDBJ databases">
        <title>Chromosome-level genome assembly of a human fungal pathogen reveals clustering of transcriptionally co-regulated genes.</title>
        <authorList>
            <person name="Voorhies M."/>
            <person name="Cohen S."/>
            <person name="Shea T.P."/>
            <person name="Petrus S."/>
            <person name="Munoz J.F."/>
            <person name="Poplawski S."/>
            <person name="Goldman W.E."/>
            <person name="Michael T."/>
            <person name="Cuomo C.A."/>
            <person name="Sil A."/>
            <person name="Beyhan S."/>
        </authorList>
    </citation>
    <scope>NUCLEOTIDE SEQUENCE</scope>
    <source>
        <strain evidence="1">H88</strain>
    </source>
</reference>
<sequence>MLLAFSNWTWRICWLGGNSRPGWICKKLKTYSMLPLFLVLREGPTYECTESIHPMNHGHDPSLERPQWDSFHPWFLQYFDFQERKAFLHILDGVRAADVVPLVHLLHFLGYEKDNHSTRKTPRRLRTYSFRNVNVGCPCQGRNRLELWSINALAFSDSPTLNAFSPKPCYHRLF</sequence>
<proteinExistence type="predicted"/>
<evidence type="ECO:0000313" key="1">
    <source>
        <dbReference type="EMBL" id="QSS53861.1"/>
    </source>
</evidence>
<dbReference type="Proteomes" id="UP000663419">
    <property type="component" value="Chromosome 3"/>
</dbReference>
<dbReference type="VEuPathDB" id="FungiDB:I7I53_01251"/>
<name>A0A8A1LJ24_AJEC8</name>
<evidence type="ECO:0000313" key="2">
    <source>
        <dbReference type="Proteomes" id="UP000663419"/>
    </source>
</evidence>
<gene>
    <name evidence="1" type="ORF">I7I53_01251</name>
</gene>
<organism evidence="1 2">
    <name type="scientific">Ajellomyces capsulatus (strain H88)</name>
    <name type="common">Darling's disease fungus</name>
    <name type="synonym">Histoplasma capsulatum</name>
    <dbReference type="NCBI Taxonomy" id="544711"/>
    <lineage>
        <taxon>Eukaryota</taxon>
        <taxon>Fungi</taxon>
        <taxon>Dikarya</taxon>
        <taxon>Ascomycota</taxon>
        <taxon>Pezizomycotina</taxon>
        <taxon>Eurotiomycetes</taxon>
        <taxon>Eurotiomycetidae</taxon>
        <taxon>Onygenales</taxon>
        <taxon>Ajellomycetaceae</taxon>
        <taxon>Histoplasma</taxon>
    </lineage>
</organism>
<dbReference type="EMBL" id="CP069104">
    <property type="protein sequence ID" value="QSS53861.1"/>
    <property type="molecule type" value="Genomic_DNA"/>
</dbReference>
<accession>A0A8A1LJ24</accession>
<dbReference type="AlphaFoldDB" id="A0A8A1LJ24"/>
<protein>
    <submittedName>
        <fullName evidence="1">Uncharacterized protein</fullName>
    </submittedName>
</protein>